<dbReference type="SUPFAM" id="SSF51306">
    <property type="entry name" value="LexA/Signal peptidase"/>
    <property type="match status" value="1"/>
</dbReference>
<keyword evidence="1" id="KW-0805">Transcription regulation</keyword>
<protein>
    <submittedName>
        <fullName evidence="7">LexA repressor</fullName>
    </submittedName>
</protein>
<sequence>MLEKVKGISVQGRCFEDIANLEFYPNEKDRIAIIYGKNGSGKSTISEGILASNLQNDVSDISVSFLSNDQEMPSITSVSVFNECYIDKNVKIEEDALGTIILLGGRVDLEDEINKKKKDREDIKNDLALKKADLDQCGDKKNPLSPLYHMERIKKILKQPSGWAEIDSKIKGSRVNSSVTDAVINEISTMSTELSIPELKKKLDETRNLLNKIQTTEKYMNKIKQINHEVEKEELICKVLEKLIKKPVLTEREKLIILAIEQGQQVNVEEARAKFVDNQVKHCPYCFQLVTDEYKSDLIASIDQVLNKDVDEHKTELNEIVFPQLVDDYEQYITLDSELVNKILNQLEICKTIIEQYKGYIKEKTNNIYTIIDISRLGLSENIEQLNVLLYKLEEKRRQFNEASSKIESTKKQLININKLIAHHQIAQNLDDYNNQLHEHRLRKNTYDDKNNAYKKICDEILQLEAEKSSIGLAIGAINNALDYVFFTKGRLSIELRNNKYYLKSKGHDVKPKKISLGERNIIALCYFFTQIMENQEVVQAYQNEKMVIIDDPISSFDFENKVGIMSFLRYQINRIIRANSQSKLLILSHDLVTVFDLRKAVDEICVATKKDAGVGHTTYSVFELVDNGLNAFKNKRSEYSELLQIIYVYAKSSGDEGNITIGNTMRRALEAFSTFNYRTSIQDVSCDANVLKTLGDHSSYFENLMYRLVLHNESHYEEQIYNLHDNANFYNYISESEKRRTARDVLCFMFFINPDHIKAHLKNVSNAIKDIEGWAKSIPSNATFEIKETQLEEMKPRVIKLYDLPLSAGLGNSILEDNVPYKDYETDNEKCDFALKIRGNSMEPIIKDGNIVLIKECNMLEEGQIGAFYHNGEVYCKRIQHNEKNTYMVSINSDYPDIMIDEYDNFKVYGKVVEIK</sequence>
<dbReference type="PANTHER" id="PTHR40661">
    <property type="match status" value="1"/>
</dbReference>
<keyword evidence="4" id="KW-0175">Coiled coil</keyword>
<dbReference type="PANTHER" id="PTHR40661:SF1">
    <property type="entry name" value="HTH CRO_C1-TYPE DOMAIN-CONTAINING PROTEIN"/>
    <property type="match status" value="1"/>
</dbReference>
<keyword evidence="3" id="KW-0804">Transcription</keyword>
<keyword evidence="2" id="KW-0238">DNA-binding</keyword>
<dbReference type="InterPro" id="IPR036286">
    <property type="entry name" value="LexA/Signal_pep-like_sf"/>
</dbReference>
<feature type="domain" description="Peptidase S24/S26A/S26B/S26C" evidence="5">
    <location>
        <begin position="816"/>
        <end position="914"/>
    </location>
</feature>
<dbReference type="GO" id="GO:0003677">
    <property type="term" value="F:DNA binding"/>
    <property type="evidence" value="ECO:0007669"/>
    <property type="project" value="UniProtKB-KW"/>
</dbReference>
<evidence type="ECO:0000256" key="3">
    <source>
        <dbReference type="ARBA" id="ARBA00023163"/>
    </source>
</evidence>
<dbReference type="CDD" id="cd06529">
    <property type="entry name" value="S24_LexA-like"/>
    <property type="match status" value="1"/>
</dbReference>
<comment type="caution">
    <text evidence="7">The sequence shown here is derived from an EMBL/GenBank/DDBJ whole genome shotgun (WGS) entry which is preliminary data.</text>
</comment>
<accession>A0A4U8Q5K3</accession>
<evidence type="ECO:0000313" key="7">
    <source>
        <dbReference type="EMBL" id="TLD00132.1"/>
    </source>
</evidence>
<evidence type="ECO:0000256" key="1">
    <source>
        <dbReference type="ARBA" id="ARBA00023015"/>
    </source>
</evidence>
<dbReference type="InterPro" id="IPR015927">
    <property type="entry name" value="Peptidase_S24_S26A/B/C"/>
</dbReference>
<dbReference type="EMBL" id="QGQD01000059">
    <property type="protein sequence ID" value="TLD00132.1"/>
    <property type="molecule type" value="Genomic_DNA"/>
</dbReference>
<gene>
    <name evidence="7" type="ORF">DSM106044_03040</name>
</gene>
<keyword evidence="8" id="KW-1185">Reference proteome</keyword>
<reference evidence="7 8" key="1">
    <citation type="journal article" date="2019" name="Anaerobe">
        <title>Detection of Robinsoniella peoriensis in multiple bone samples of a trauma patient.</title>
        <authorList>
            <person name="Schrottner P."/>
            <person name="Hartwich K."/>
            <person name="Bunk B."/>
            <person name="Schober I."/>
            <person name="Helbig S."/>
            <person name="Rudolph W.W."/>
            <person name="Gunzer F."/>
        </authorList>
    </citation>
    <scope>NUCLEOTIDE SEQUENCE [LARGE SCALE GENOMIC DNA]</scope>
    <source>
        <strain evidence="7 8">DSM 106044</strain>
    </source>
</reference>
<organism evidence="7 8">
    <name type="scientific">Robinsoniella peoriensis</name>
    <dbReference type="NCBI Taxonomy" id="180332"/>
    <lineage>
        <taxon>Bacteria</taxon>
        <taxon>Bacillati</taxon>
        <taxon>Bacillota</taxon>
        <taxon>Clostridia</taxon>
        <taxon>Lachnospirales</taxon>
        <taxon>Lachnospiraceae</taxon>
        <taxon>Robinsoniella</taxon>
    </lineage>
</organism>
<feature type="domain" description="Protein CR006 P-loop" evidence="6">
    <location>
        <begin position="29"/>
        <end position="726"/>
    </location>
</feature>
<evidence type="ECO:0000256" key="4">
    <source>
        <dbReference type="SAM" id="Coils"/>
    </source>
</evidence>
<feature type="coiled-coil region" evidence="4">
    <location>
        <begin position="106"/>
        <end position="133"/>
    </location>
</feature>
<proteinExistence type="predicted"/>
<name>A0A4U8Q5K3_9FIRM</name>
<evidence type="ECO:0000259" key="5">
    <source>
        <dbReference type="Pfam" id="PF00717"/>
    </source>
</evidence>
<dbReference type="InterPro" id="IPR039418">
    <property type="entry name" value="LexA-like"/>
</dbReference>
<dbReference type="InterPro" id="IPR026866">
    <property type="entry name" value="CR006_AAA"/>
</dbReference>
<dbReference type="Proteomes" id="UP000306509">
    <property type="component" value="Unassembled WGS sequence"/>
</dbReference>
<dbReference type="Gene3D" id="3.40.50.300">
    <property type="entry name" value="P-loop containing nucleotide triphosphate hydrolases"/>
    <property type="match status" value="2"/>
</dbReference>
<dbReference type="AlphaFoldDB" id="A0A4U8Q5K3"/>
<dbReference type="InterPro" id="IPR027417">
    <property type="entry name" value="P-loop_NTPase"/>
</dbReference>
<feature type="coiled-coil region" evidence="4">
    <location>
        <begin position="196"/>
        <end position="243"/>
    </location>
</feature>
<dbReference type="Gene3D" id="2.10.109.10">
    <property type="entry name" value="Umud Fragment, subunit A"/>
    <property type="match status" value="1"/>
</dbReference>
<dbReference type="SUPFAM" id="SSF52540">
    <property type="entry name" value="P-loop containing nucleoside triphosphate hydrolases"/>
    <property type="match status" value="1"/>
</dbReference>
<evidence type="ECO:0000259" key="6">
    <source>
        <dbReference type="Pfam" id="PF13166"/>
    </source>
</evidence>
<evidence type="ECO:0000256" key="2">
    <source>
        <dbReference type="ARBA" id="ARBA00023125"/>
    </source>
</evidence>
<dbReference type="Pfam" id="PF13166">
    <property type="entry name" value="AAA_13"/>
    <property type="match status" value="1"/>
</dbReference>
<dbReference type="RefSeq" id="WP_044294223.1">
    <property type="nucleotide sequence ID" value="NZ_JTGN01000003.1"/>
</dbReference>
<evidence type="ECO:0000313" key="8">
    <source>
        <dbReference type="Proteomes" id="UP000306509"/>
    </source>
</evidence>
<dbReference type="Pfam" id="PF00717">
    <property type="entry name" value="Peptidase_S24"/>
    <property type="match status" value="1"/>
</dbReference>
<feature type="coiled-coil region" evidence="4">
    <location>
        <begin position="383"/>
        <end position="467"/>
    </location>
</feature>